<evidence type="ECO:0000313" key="2">
    <source>
        <dbReference type="EMBL" id="MCR6098788.1"/>
    </source>
</evidence>
<reference evidence="2" key="1">
    <citation type="submission" date="2020-06" db="EMBL/GenBank/DDBJ databases">
        <title>Insight into the genomes of haloalkaliphilic bacilli from Kenyan soda lakes.</title>
        <authorList>
            <person name="Mwirichia R."/>
            <person name="Villamizar G.C."/>
            <person name="Poehlein A."/>
            <person name="Mugweru J."/>
            <person name="Kipnyargis A."/>
            <person name="Kiplimo D."/>
            <person name="Orwa P."/>
            <person name="Daniel R."/>
        </authorList>
    </citation>
    <scope>NUCLEOTIDE SEQUENCE</scope>
    <source>
        <strain evidence="2">B1096_S55</strain>
    </source>
</reference>
<accession>A0A9Q4B5N0</accession>
<dbReference type="PANTHER" id="PTHR43459">
    <property type="entry name" value="ENOYL-COA HYDRATASE"/>
    <property type="match status" value="1"/>
</dbReference>
<dbReference type="Pfam" id="PF00378">
    <property type="entry name" value="ECH_1"/>
    <property type="match status" value="1"/>
</dbReference>
<dbReference type="RefSeq" id="WP_257823172.1">
    <property type="nucleotide sequence ID" value="NZ_JABXYM010000002.1"/>
</dbReference>
<evidence type="ECO:0000313" key="3">
    <source>
        <dbReference type="Proteomes" id="UP001057753"/>
    </source>
</evidence>
<comment type="caution">
    <text evidence="2">The sequence shown here is derived from an EMBL/GenBank/DDBJ whole genome shotgun (WGS) entry which is preliminary data.</text>
</comment>
<dbReference type="Proteomes" id="UP001057753">
    <property type="component" value="Unassembled WGS sequence"/>
</dbReference>
<dbReference type="Gene3D" id="3.90.226.10">
    <property type="entry name" value="2-enoyl-CoA Hydratase, Chain A, domain 1"/>
    <property type="match status" value="1"/>
</dbReference>
<dbReference type="InterPro" id="IPR001753">
    <property type="entry name" value="Enoyl-CoA_hydra/iso"/>
</dbReference>
<evidence type="ECO:0000256" key="1">
    <source>
        <dbReference type="SAM" id="Coils"/>
    </source>
</evidence>
<dbReference type="GO" id="GO:0003824">
    <property type="term" value="F:catalytic activity"/>
    <property type="evidence" value="ECO:0007669"/>
    <property type="project" value="UniProtKB-ARBA"/>
</dbReference>
<dbReference type="PANTHER" id="PTHR43459:SF1">
    <property type="entry name" value="EG:BACN32G11.4 PROTEIN"/>
    <property type="match status" value="1"/>
</dbReference>
<sequence>MSYVQTEIKNHVLYVTLDYPEKKNAFDASLGSALLEAIRMGNESKDIYSIVFGSKHRAYFSSGPRPEDLLTCVGHDGEEVLRHVLQIFNNCVLEIFTSPKVTIALFNGYAYGGGFNIMLACDKRLALKRAKFLENFHQMGISPDLGASYLLPSIIGYENTFEMLIQGTIFTAEEGLELGLLQEVCENKQELQERLNAYLSKVEEGYLPAITATKKLLKRYAASELKNQLDSETEELVHLFKEEEIKRRLLKLQ</sequence>
<gene>
    <name evidence="2" type="ORF">HXA33_19950</name>
</gene>
<dbReference type="SUPFAM" id="SSF52096">
    <property type="entry name" value="ClpP/crotonase"/>
    <property type="match status" value="1"/>
</dbReference>
<dbReference type="InterPro" id="IPR029045">
    <property type="entry name" value="ClpP/crotonase-like_dom_sf"/>
</dbReference>
<feature type="coiled-coil region" evidence="1">
    <location>
        <begin position="181"/>
        <end position="242"/>
    </location>
</feature>
<keyword evidence="1" id="KW-0175">Coiled coil</keyword>
<dbReference type="CDD" id="cd06558">
    <property type="entry name" value="crotonase-like"/>
    <property type="match status" value="1"/>
</dbReference>
<proteinExistence type="predicted"/>
<organism evidence="2 3">
    <name type="scientific">Salipaludibacillus agaradhaerens</name>
    <name type="common">Bacillus agaradhaerens</name>
    <dbReference type="NCBI Taxonomy" id="76935"/>
    <lineage>
        <taxon>Bacteria</taxon>
        <taxon>Bacillati</taxon>
        <taxon>Bacillota</taxon>
        <taxon>Bacilli</taxon>
        <taxon>Bacillales</taxon>
        <taxon>Bacillaceae</taxon>
    </lineage>
</organism>
<keyword evidence="3" id="KW-1185">Reference proteome</keyword>
<name>A0A9Q4B5N0_SALAG</name>
<dbReference type="EMBL" id="JABXYM010000002">
    <property type="protein sequence ID" value="MCR6098788.1"/>
    <property type="molecule type" value="Genomic_DNA"/>
</dbReference>
<dbReference type="AlphaFoldDB" id="A0A9Q4B5N0"/>
<protein>
    <submittedName>
        <fullName evidence="2">Enoyl-CoA hydratase/isomerase family protein</fullName>
    </submittedName>
</protein>